<organism evidence="1 2">
    <name type="scientific">Paenibacillus peoriae</name>
    <dbReference type="NCBI Taxonomy" id="59893"/>
    <lineage>
        <taxon>Bacteria</taxon>
        <taxon>Bacillati</taxon>
        <taxon>Bacillota</taxon>
        <taxon>Bacilli</taxon>
        <taxon>Bacillales</taxon>
        <taxon>Paenibacillaceae</taxon>
        <taxon>Paenibacillus</taxon>
    </lineage>
</organism>
<dbReference type="Proteomes" id="UP001266807">
    <property type="component" value="Unassembled WGS sequence"/>
</dbReference>
<sequence length="38" mass="4497">MQEIRKRPKVHNAIEQDTEARCLLIDWFEEKLSNGGKL</sequence>
<evidence type="ECO:0000313" key="2">
    <source>
        <dbReference type="Proteomes" id="UP001266807"/>
    </source>
</evidence>
<comment type="caution">
    <text evidence="1">The sequence shown here is derived from an EMBL/GenBank/DDBJ whole genome shotgun (WGS) entry which is preliminary data.</text>
</comment>
<name>A0ABU1QHR4_9BACL</name>
<evidence type="ECO:0000313" key="1">
    <source>
        <dbReference type="EMBL" id="MDR6778385.1"/>
    </source>
</evidence>
<protein>
    <submittedName>
        <fullName evidence="1">Uncharacterized protein</fullName>
    </submittedName>
</protein>
<dbReference type="EMBL" id="JAVDUG010000003">
    <property type="protein sequence ID" value="MDR6778385.1"/>
    <property type="molecule type" value="Genomic_DNA"/>
</dbReference>
<accession>A0ABU1QHR4</accession>
<reference evidence="1 2" key="1">
    <citation type="submission" date="2023-07" db="EMBL/GenBank/DDBJ databases">
        <title>Sorghum-associated microbial communities from plants grown in Nebraska, USA.</title>
        <authorList>
            <person name="Schachtman D."/>
        </authorList>
    </citation>
    <scope>NUCLEOTIDE SEQUENCE [LARGE SCALE GENOMIC DNA]</scope>
    <source>
        <strain evidence="1 2">BE143</strain>
    </source>
</reference>
<proteinExistence type="predicted"/>
<gene>
    <name evidence="1" type="ORF">J2W98_002662</name>
</gene>
<keyword evidence="2" id="KW-1185">Reference proteome</keyword>